<dbReference type="InterPro" id="IPR000194">
    <property type="entry name" value="ATPase_F1/V1/A1_a/bsu_nucl-bd"/>
</dbReference>
<evidence type="ECO:0000256" key="1">
    <source>
        <dbReference type="ARBA" id="ARBA00008936"/>
    </source>
</evidence>
<reference evidence="13" key="2">
    <citation type="journal article" date="2011" name="Nucleic Acids Res.">
        <title>Insights into the evolution of Archaea and eukaryotic protein modifier systems revealed by the genome of a novel archaeal group.</title>
        <authorList>
            <person name="Nunoura T."/>
            <person name="Takaki Y."/>
            <person name="Kakuta J."/>
            <person name="Nishi S."/>
            <person name="Sugahara J."/>
            <person name="Kazama H."/>
            <person name="Chee G."/>
            <person name="Hattori M."/>
            <person name="Kanai A."/>
            <person name="Atomi H."/>
            <person name="Takai K."/>
            <person name="Takami H."/>
        </authorList>
    </citation>
    <scope>NUCLEOTIDE SEQUENCE</scope>
</reference>
<dbReference type="InterPro" id="IPR031686">
    <property type="entry name" value="ATP-synth_a_Xtn"/>
</dbReference>
<protein>
    <recommendedName>
        <fullName evidence="11">A-type ATP synthase subunit A</fullName>
        <ecNumber evidence="11">7.1.2.2</ecNumber>
    </recommendedName>
</protein>
<dbReference type="InterPro" id="IPR036121">
    <property type="entry name" value="ATPase_F1/V1/A1_a/bsu_N_sf"/>
</dbReference>
<evidence type="ECO:0000259" key="12">
    <source>
        <dbReference type="SMART" id="SM00382"/>
    </source>
</evidence>
<dbReference type="EC" id="7.1.2.2" evidence="11"/>
<dbReference type="InterPro" id="IPR004100">
    <property type="entry name" value="ATPase_F1/V1/A1_a/bsu_N"/>
</dbReference>
<dbReference type="CDD" id="cd01134">
    <property type="entry name" value="V_A-ATPase_A"/>
    <property type="match status" value="1"/>
</dbReference>
<evidence type="ECO:0000256" key="11">
    <source>
        <dbReference type="HAMAP-Rule" id="MF_00309"/>
    </source>
</evidence>
<comment type="subunit">
    <text evidence="11">Has multiple subunits with at least A(3), B(3), C, D, E, F, H, I and proteolipid K(x).</text>
</comment>
<dbReference type="GO" id="GO:0042777">
    <property type="term" value="P:proton motive force-driven plasma membrane ATP synthesis"/>
    <property type="evidence" value="ECO:0007669"/>
    <property type="project" value="UniProtKB-UniRule"/>
</dbReference>
<dbReference type="PANTHER" id="PTHR43607">
    <property type="entry name" value="V-TYPE PROTON ATPASE CATALYTIC SUBUNIT A"/>
    <property type="match status" value="1"/>
</dbReference>
<comment type="function">
    <text evidence="11">Component of the A-type ATP synthase that produces ATP from ADP in the presence of a proton gradient across the membrane. The A chain is the catalytic subunit.</text>
</comment>
<dbReference type="Gene3D" id="2.40.30.20">
    <property type="match status" value="1"/>
</dbReference>
<dbReference type="Pfam" id="PF02874">
    <property type="entry name" value="ATP-synt_ab_N"/>
    <property type="match status" value="1"/>
</dbReference>
<evidence type="ECO:0000256" key="3">
    <source>
        <dbReference type="ARBA" id="ARBA00022475"/>
    </source>
</evidence>
<dbReference type="InterPro" id="IPR023366">
    <property type="entry name" value="ATP_synth_asu-like_sf"/>
</dbReference>
<keyword evidence="3 11" id="KW-1003">Cell membrane</keyword>
<organism evidence="13">
    <name type="scientific">Caldiarchaeum subterraneum</name>
    <dbReference type="NCBI Taxonomy" id="311458"/>
    <lineage>
        <taxon>Archaea</taxon>
        <taxon>Nitrososphaerota</taxon>
        <taxon>Candidatus Caldarchaeales</taxon>
        <taxon>Candidatus Caldarchaeaceae</taxon>
        <taxon>Candidatus Caldarchaeum</taxon>
    </lineage>
</organism>
<dbReference type="NCBIfam" id="NF003220">
    <property type="entry name" value="PRK04192.1"/>
    <property type="match status" value="1"/>
</dbReference>
<dbReference type="HAMAP" id="MF_00309">
    <property type="entry name" value="ATP_synth_A_arch"/>
    <property type="match status" value="1"/>
</dbReference>
<dbReference type="AlphaFoldDB" id="E6N3V0"/>
<evidence type="ECO:0000256" key="2">
    <source>
        <dbReference type="ARBA" id="ARBA00022448"/>
    </source>
</evidence>
<dbReference type="Pfam" id="PF16886">
    <property type="entry name" value="ATP-synt_ab_Xtn"/>
    <property type="match status" value="1"/>
</dbReference>
<evidence type="ECO:0000256" key="7">
    <source>
        <dbReference type="ARBA" id="ARBA00022967"/>
    </source>
</evidence>
<dbReference type="GO" id="GO:0005524">
    <property type="term" value="F:ATP binding"/>
    <property type="evidence" value="ECO:0007669"/>
    <property type="project" value="UniProtKB-UniRule"/>
</dbReference>
<evidence type="ECO:0000256" key="8">
    <source>
        <dbReference type="ARBA" id="ARBA00023065"/>
    </source>
</evidence>
<dbReference type="FunFam" id="2.40.30.20:FF:000002">
    <property type="entry name" value="V-type proton ATPase catalytic subunit A"/>
    <property type="match status" value="1"/>
</dbReference>
<dbReference type="InterPro" id="IPR022878">
    <property type="entry name" value="V-ATPase_asu"/>
</dbReference>
<dbReference type="GO" id="GO:0046933">
    <property type="term" value="F:proton-transporting ATP synthase activity, rotational mechanism"/>
    <property type="evidence" value="ECO:0007669"/>
    <property type="project" value="UniProtKB-UniRule"/>
</dbReference>
<keyword evidence="10 11" id="KW-0066">ATP synthesis</keyword>
<dbReference type="Pfam" id="PF22919">
    <property type="entry name" value="ATP-synt_VA_C"/>
    <property type="match status" value="1"/>
</dbReference>
<keyword evidence="9 11" id="KW-0472">Membrane</keyword>
<keyword evidence="7 11" id="KW-1278">Translocase</keyword>
<keyword evidence="5 11" id="KW-0375">Hydrogen ion transport</keyword>
<dbReference type="Pfam" id="PF00006">
    <property type="entry name" value="ATP-synt_ab"/>
    <property type="match status" value="1"/>
</dbReference>
<gene>
    <name evidence="11" type="primary">atpA</name>
    <name evidence="13" type="ORF">HGMM_F52F07C02</name>
</gene>
<name>E6N3V0_CALS0</name>
<dbReference type="InterPro" id="IPR020003">
    <property type="entry name" value="ATPase_a/bsu_AS"/>
</dbReference>
<evidence type="ECO:0000313" key="13">
    <source>
        <dbReference type="EMBL" id="BAJ48954.1"/>
    </source>
</evidence>
<dbReference type="SUPFAM" id="SSF47917">
    <property type="entry name" value="C-terminal domain of alpha and beta subunits of F1 ATP synthase"/>
    <property type="match status" value="1"/>
</dbReference>
<keyword evidence="2 11" id="KW-0813">Transport</keyword>
<dbReference type="CDD" id="cd18119">
    <property type="entry name" value="ATP-synt_V_A-type_alpha_N"/>
    <property type="match status" value="1"/>
</dbReference>
<dbReference type="InterPro" id="IPR027417">
    <property type="entry name" value="P-loop_NTPase"/>
</dbReference>
<dbReference type="InterPro" id="IPR055190">
    <property type="entry name" value="ATP-synt_VA_C"/>
</dbReference>
<dbReference type="SUPFAM" id="SSF50615">
    <property type="entry name" value="N-terminal domain of alpha and beta subunits of F1 ATP synthase"/>
    <property type="match status" value="1"/>
</dbReference>
<feature type="domain" description="AAA+ ATPase" evidence="12">
    <location>
        <begin position="227"/>
        <end position="421"/>
    </location>
</feature>
<reference evidence="13" key="3">
    <citation type="journal article" date="2012" name="PLoS ONE">
        <title>A Deeply Branching Thermophilic Bacterium with an Ancient Acetyl-CoA Pathway Dominates a Subsurface Ecosystem.</title>
        <authorList>
            <person name="Takami H."/>
            <person name="Noguchi H."/>
            <person name="Takaki Y."/>
            <person name="Uchiyama I."/>
            <person name="Toyoda A."/>
            <person name="Nishi S."/>
            <person name="Chee G.-J."/>
            <person name="Arai W."/>
            <person name="Nunoura T."/>
            <person name="Itoh T."/>
            <person name="Hattori M."/>
            <person name="Takai K."/>
        </authorList>
    </citation>
    <scope>NUCLEOTIDE SEQUENCE</scope>
</reference>
<sequence length="596" mass="66677">MSTVRGKIVWVAGPAVKADGMMGAKMYETVYVGEERLIGEIIKLTGDVAFIQVYENTSGLRPGEPVESTGSPLSVSLGPGMLGSIYDGVQRPLDAIGKISTGFIKRGIKVDPLPRNKKWKFTPVVKKGDEVGPGDIIGEVPETPLVVSKIMVPPYAKRGKLAYVAPEGEYTIEDTVATLETREGSTDLRLYHNWPVRRARPFNRRLDPEVPTITGQRVLDTFFPISKGGTACIPGAFGTGKTVTLHQLAKWSDTRVIFHVGCGERGNEESEVLTEFPHLKDPATGRPLMERTVLIANTSNMPVAAREASIYTGVTMAEYFRDMGYDVLLVADSTSRWAEALREISGRLEEMPAEEGYPSYLASRLAEFYERAGRVVTLGNPERIGSVTLVGAVSPPGGDFTEPVTTHTMRFIRTFWALDANLAYTRHYPAINWITSYSGYVETVRKWWAENVTVDWYEQRYQAYRLLQREADLLELVRLLGPEALPDEEKLIIDVARMIREGFLQQSAYDEVDAYCPPPKQYKLLRLFVMFHKLAEEALRKGVALKDIRSLPIISKLIRAKYEVPNNRLELLDELEKAMVDTFEKLAYGEKVEVKA</sequence>
<dbReference type="GO" id="GO:0005886">
    <property type="term" value="C:plasma membrane"/>
    <property type="evidence" value="ECO:0007669"/>
    <property type="project" value="UniProtKB-SubCell"/>
</dbReference>
<dbReference type="Gene3D" id="3.40.50.300">
    <property type="entry name" value="P-loop containing nucleotide triphosphate hydrolases"/>
    <property type="match status" value="1"/>
</dbReference>
<evidence type="ECO:0000256" key="10">
    <source>
        <dbReference type="ARBA" id="ARBA00023310"/>
    </source>
</evidence>
<dbReference type="PROSITE" id="PS00152">
    <property type="entry name" value="ATPASE_ALPHA_BETA"/>
    <property type="match status" value="1"/>
</dbReference>
<keyword evidence="4 11" id="KW-0547">Nucleotide-binding</keyword>
<dbReference type="SUPFAM" id="SSF52540">
    <property type="entry name" value="P-loop containing nucleoside triphosphate hydrolases"/>
    <property type="match status" value="1"/>
</dbReference>
<proteinExistence type="inferred from homology"/>
<evidence type="ECO:0000256" key="5">
    <source>
        <dbReference type="ARBA" id="ARBA00022781"/>
    </source>
</evidence>
<comment type="similarity">
    <text evidence="1 11">Belongs to the ATPase alpha/beta chains family.</text>
</comment>
<dbReference type="PANTHER" id="PTHR43607:SF1">
    <property type="entry name" value="H(+)-TRANSPORTING TWO-SECTOR ATPASE"/>
    <property type="match status" value="1"/>
</dbReference>
<dbReference type="InterPro" id="IPR003593">
    <property type="entry name" value="AAA+_ATPase"/>
</dbReference>
<keyword evidence="6 11" id="KW-0067">ATP-binding</keyword>
<keyword evidence="8 11" id="KW-0406">Ion transport</keyword>
<evidence type="ECO:0000256" key="6">
    <source>
        <dbReference type="ARBA" id="ARBA00022840"/>
    </source>
</evidence>
<dbReference type="Gene3D" id="1.10.1140.10">
    <property type="entry name" value="Bovine Mitochondrial F1-atpase, Atp Synthase Beta Chain, Chain D, domain 3"/>
    <property type="match status" value="1"/>
</dbReference>
<dbReference type="InterPro" id="IPR024034">
    <property type="entry name" value="ATPase_F1/V1_b/a_C"/>
</dbReference>
<feature type="binding site" evidence="11">
    <location>
        <begin position="235"/>
        <end position="242"/>
    </location>
    <ligand>
        <name>ATP</name>
        <dbReference type="ChEBI" id="CHEBI:30616"/>
    </ligand>
</feature>
<dbReference type="Gene3D" id="2.40.50.100">
    <property type="match status" value="1"/>
</dbReference>
<dbReference type="GO" id="GO:0046961">
    <property type="term" value="F:proton-transporting ATPase activity, rotational mechanism"/>
    <property type="evidence" value="ECO:0007669"/>
    <property type="project" value="InterPro"/>
</dbReference>
<dbReference type="FunFam" id="2.40.50.100:FF:000008">
    <property type="entry name" value="V-type proton ATPase catalytic subunit A"/>
    <property type="match status" value="1"/>
</dbReference>
<accession>E6N3V0</accession>
<reference evidence="13" key="1">
    <citation type="journal article" date="2005" name="Environ. Microbiol.">
        <title>Genetic and functional properties of uncultivated thermophilic crenarchaeotes from a subsurface gold mine as revealed by analysis of genome fragments.</title>
        <authorList>
            <person name="Nunoura T."/>
            <person name="Hirayama H."/>
            <person name="Takami H."/>
            <person name="Oida H."/>
            <person name="Nishi S."/>
            <person name="Shimamura S."/>
            <person name="Suzuki Y."/>
            <person name="Inagaki F."/>
            <person name="Takai K."/>
            <person name="Nealson K.H."/>
            <person name="Horikoshi K."/>
        </authorList>
    </citation>
    <scope>NUCLEOTIDE SEQUENCE</scope>
</reference>
<dbReference type="EMBL" id="AP011786">
    <property type="protein sequence ID" value="BAJ48954.1"/>
    <property type="molecule type" value="Genomic_DNA"/>
</dbReference>
<dbReference type="SMART" id="SM00382">
    <property type="entry name" value="AAA"/>
    <property type="match status" value="1"/>
</dbReference>
<comment type="catalytic activity">
    <reaction evidence="11">
        <text>ATP + H2O + 4 H(+)(in) = ADP + phosphate + 5 H(+)(out)</text>
        <dbReference type="Rhea" id="RHEA:57720"/>
        <dbReference type="ChEBI" id="CHEBI:15377"/>
        <dbReference type="ChEBI" id="CHEBI:15378"/>
        <dbReference type="ChEBI" id="CHEBI:30616"/>
        <dbReference type="ChEBI" id="CHEBI:43474"/>
        <dbReference type="ChEBI" id="CHEBI:456216"/>
        <dbReference type="EC" id="7.1.2.2"/>
    </reaction>
</comment>
<dbReference type="CDD" id="cd18111">
    <property type="entry name" value="ATP-synt_V_A-type_alpha_C"/>
    <property type="match status" value="1"/>
</dbReference>
<evidence type="ECO:0000256" key="9">
    <source>
        <dbReference type="ARBA" id="ARBA00023136"/>
    </source>
</evidence>
<evidence type="ECO:0000256" key="4">
    <source>
        <dbReference type="ARBA" id="ARBA00022741"/>
    </source>
</evidence>
<comment type="subcellular location">
    <subcellularLocation>
        <location evidence="11">Cell membrane</location>
        <topology evidence="11">Peripheral membrane protein</topology>
    </subcellularLocation>
</comment>